<dbReference type="KEGG" id="bteq:G4P54_09955"/>
<accession>A0A6H0WQ01</accession>
<evidence type="ECO:0000256" key="1">
    <source>
        <dbReference type="SAM" id="Coils"/>
    </source>
</evidence>
<dbReference type="RefSeq" id="WP_167873859.1">
    <property type="nucleotide sequence ID" value="NZ_CP048852.1"/>
</dbReference>
<keyword evidence="1" id="KW-0175">Coiled coil</keyword>
<keyword evidence="3" id="KW-1185">Reference proteome</keyword>
<protein>
    <submittedName>
        <fullName evidence="2">Uncharacterized protein</fullName>
    </submittedName>
</protein>
<feature type="coiled-coil region" evidence="1">
    <location>
        <begin position="8"/>
        <end position="51"/>
    </location>
</feature>
<evidence type="ECO:0000313" key="2">
    <source>
        <dbReference type="EMBL" id="QIW82194.1"/>
    </source>
</evidence>
<gene>
    <name evidence="2" type="ORF">G4P54_09955</name>
</gene>
<proteinExistence type="predicted"/>
<dbReference type="EMBL" id="CP048852">
    <property type="protein sequence ID" value="QIW82194.1"/>
    <property type="molecule type" value="Genomic_DNA"/>
</dbReference>
<sequence length="61" mass="7363">MNEAYHSIQTLYNKMDRQMKTVKEAIEEKNLQRAHRNLINLADNNEELMQEIRWIKKGTTM</sequence>
<reference evidence="2 3" key="1">
    <citation type="submission" date="2020-02" db="EMBL/GenBank/DDBJ databases">
        <title>Genome sequencing, annotation and comparative genomic analysis of Bacillus tequilensis EA-CB0015, an effective biological control agent against Pseudocercospora fijiensis in banana plants.</title>
        <authorList>
            <person name="Cuellar-Gaviria T.Z."/>
            <person name="Ju K.-S."/>
            <person name="Villegas-Escobar V."/>
        </authorList>
    </citation>
    <scope>NUCLEOTIDE SEQUENCE [LARGE SCALE GENOMIC DNA]</scope>
    <source>
        <strain evidence="2 3">EA-CB0015</strain>
    </source>
</reference>
<organism evidence="2 3">
    <name type="scientific">Bacillus tequilensis</name>
    <dbReference type="NCBI Taxonomy" id="227866"/>
    <lineage>
        <taxon>Bacteria</taxon>
        <taxon>Bacillati</taxon>
        <taxon>Bacillota</taxon>
        <taxon>Bacilli</taxon>
        <taxon>Bacillales</taxon>
        <taxon>Bacillaceae</taxon>
        <taxon>Bacillus</taxon>
    </lineage>
</organism>
<dbReference type="AlphaFoldDB" id="A0A6H0WQ01"/>
<name>A0A6H0WQ01_9BACI</name>
<evidence type="ECO:0000313" key="3">
    <source>
        <dbReference type="Proteomes" id="UP000501914"/>
    </source>
</evidence>
<dbReference type="Proteomes" id="UP000501914">
    <property type="component" value="Chromosome"/>
</dbReference>